<feature type="compositionally biased region" description="Low complexity" evidence="18">
    <location>
        <begin position="348"/>
        <end position="357"/>
    </location>
</feature>
<dbReference type="Gene3D" id="1.10.510.10">
    <property type="entry name" value="Transferase(Phosphotransferase) domain 1"/>
    <property type="match status" value="1"/>
</dbReference>
<dbReference type="InterPro" id="IPR036181">
    <property type="entry name" value="MIT_dom_sf"/>
</dbReference>
<dbReference type="GO" id="GO:0005524">
    <property type="term" value="F:ATP binding"/>
    <property type="evidence" value="ECO:0007669"/>
    <property type="project" value="UniProtKB-UniRule"/>
</dbReference>
<dbReference type="InterPro" id="IPR000719">
    <property type="entry name" value="Prot_kinase_dom"/>
</dbReference>
<evidence type="ECO:0000313" key="21">
    <source>
        <dbReference type="Proteomes" id="UP000298663"/>
    </source>
</evidence>
<name>A0A4U5M494_STECR</name>
<evidence type="ECO:0000256" key="18">
    <source>
        <dbReference type="SAM" id="MobiDB-lite"/>
    </source>
</evidence>
<evidence type="ECO:0000256" key="12">
    <source>
        <dbReference type="ARBA" id="ARBA00023006"/>
    </source>
</evidence>
<dbReference type="Gene3D" id="1.20.58.80">
    <property type="entry name" value="Phosphotransferase system, lactose/cellobiose-type IIA subunit"/>
    <property type="match status" value="1"/>
</dbReference>
<dbReference type="GO" id="GO:0000045">
    <property type="term" value="P:autophagosome assembly"/>
    <property type="evidence" value="ECO:0007669"/>
    <property type="project" value="TreeGrafter"/>
</dbReference>
<dbReference type="InterPro" id="IPR008271">
    <property type="entry name" value="Ser/Thr_kinase_AS"/>
</dbReference>
<evidence type="ECO:0000256" key="4">
    <source>
        <dbReference type="ARBA" id="ARBA00021644"/>
    </source>
</evidence>
<comment type="catalytic activity">
    <reaction evidence="15">
        <text>L-seryl-[protein] + ATP = O-phospho-L-seryl-[protein] + ADP + H(+)</text>
        <dbReference type="Rhea" id="RHEA:17989"/>
        <dbReference type="Rhea" id="RHEA-COMP:9863"/>
        <dbReference type="Rhea" id="RHEA-COMP:11604"/>
        <dbReference type="ChEBI" id="CHEBI:15378"/>
        <dbReference type="ChEBI" id="CHEBI:29999"/>
        <dbReference type="ChEBI" id="CHEBI:30616"/>
        <dbReference type="ChEBI" id="CHEBI:83421"/>
        <dbReference type="ChEBI" id="CHEBI:456216"/>
        <dbReference type="EC" id="2.7.11.1"/>
    </reaction>
</comment>
<evidence type="ECO:0000256" key="2">
    <source>
        <dbReference type="ARBA" id="ARBA00004496"/>
    </source>
</evidence>
<dbReference type="GO" id="GO:0010506">
    <property type="term" value="P:regulation of autophagy"/>
    <property type="evidence" value="ECO:0007669"/>
    <property type="project" value="InterPro"/>
</dbReference>
<evidence type="ECO:0000256" key="5">
    <source>
        <dbReference type="ARBA" id="ARBA00022490"/>
    </source>
</evidence>
<keyword evidence="8" id="KW-0677">Repeat</keyword>
<dbReference type="Pfam" id="PF04212">
    <property type="entry name" value="MIT"/>
    <property type="match status" value="1"/>
</dbReference>
<reference evidence="20 21" key="1">
    <citation type="journal article" date="2015" name="Genome Biol.">
        <title>Comparative genomics of Steinernema reveals deeply conserved gene regulatory networks.</title>
        <authorList>
            <person name="Dillman A.R."/>
            <person name="Macchietto M."/>
            <person name="Porter C.F."/>
            <person name="Rogers A."/>
            <person name="Williams B."/>
            <person name="Antoshechkin I."/>
            <person name="Lee M.M."/>
            <person name="Goodwin Z."/>
            <person name="Lu X."/>
            <person name="Lewis E.E."/>
            <person name="Goodrich-Blair H."/>
            <person name="Stock S.P."/>
            <person name="Adams B.J."/>
            <person name="Sternberg P.W."/>
            <person name="Mortazavi A."/>
        </authorList>
    </citation>
    <scope>NUCLEOTIDE SEQUENCE [LARGE SCALE GENOMIC DNA]</scope>
    <source>
        <strain evidence="20 21">ALL</strain>
    </source>
</reference>
<dbReference type="GO" id="GO:0034045">
    <property type="term" value="C:phagophore assembly site membrane"/>
    <property type="evidence" value="ECO:0007669"/>
    <property type="project" value="TreeGrafter"/>
</dbReference>
<dbReference type="SMART" id="SM00220">
    <property type="entry name" value="S_TKc"/>
    <property type="match status" value="1"/>
</dbReference>
<keyword evidence="7" id="KW-0808">Transferase</keyword>
<keyword evidence="10" id="KW-0418">Kinase</keyword>
<feature type="region of interest" description="Disordered" evidence="18">
    <location>
        <begin position="348"/>
        <end position="379"/>
    </location>
</feature>
<keyword evidence="11 16" id="KW-0067">ATP-binding</keyword>
<evidence type="ECO:0000256" key="9">
    <source>
        <dbReference type="ARBA" id="ARBA00022741"/>
    </source>
</evidence>
<sequence length="491" mass="54977">MALPSIPKCINGFDVLEKLGNGSYATVYKGLGRDVSSGIRKSVAIKCVSRKLSKANLERVINEISVLKTLSHRHIVQFVDLSWDAHHIYIIMEYCSGGDLASLIRQNKVLSEPVARRFFQQLASAIQYMWERNVVHLDLKPQNLLITNRADPSIKVADFGLCLTLLEDECANLLCGSLLYMAPEVFNRKTYGAKADLWSAGIILYECVFGRAPFSGGEVDDIKRNLRALDPIQIPTYPIVSDTCSDILKRLLIRDPHQRIGFEEFFVHKFVGLSPVSPEKALAEADKLIAKADLMEREGNTTEALEALSTAKTSFLSYFRTCEGAHQREYARGKLEIIARKEKIFRSRTQSSRSASQEPQSLSQEFSYDCEDSPPSSLTQNAVEEWADTPQIAAAFLVIRSAQKLERDGHTEEALRKYTLAIESCLKVLESEPANDRKKLLRQRVVSWLSAAENLKKQSRSVAEDACFVTSVNPLQAAPLIQEEVKSCSIQ</sequence>
<feature type="binding site" evidence="16">
    <location>
        <position position="46"/>
    </location>
    <ligand>
        <name>ATP</name>
        <dbReference type="ChEBI" id="CHEBI:30616"/>
    </ligand>
</feature>
<evidence type="ECO:0000256" key="15">
    <source>
        <dbReference type="ARBA" id="ARBA00048679"/>
    </source>
</evidence>
<dbReference type="GO" id="GO:0042594">
    <property type="term" value="P:response to starvation"/>
    <property type="evidence" value="ECO:0007669"/>
    <property type="project" value="TreeGrafter"/>
</dbReference>
<dbReference type="FunFam" id="1.10.510.10:FF:000571">
    <property type="entry name" value="Maternal embryonic leucine zipper kinase"/>
    <property type="match status" value="1"/>
</dbReference>
<proteinExistence type="inferred from homology"/>
<evidence type="ECO:0000256" key="6">
    <source>
        <dbReference type="ARBA" id="ARBA00022527"/>
    </source>
</evidence>
<keyword evidence="6 17" id="KW-0723">Serine/threonine-protein kinase</keyword>
<dbReference type="GO" id="GO:0000422">
    <property type="term" value="P:autophagy of mitochondrion"/>
    <property type="evidence" value="ECO:0007669"/>
    <property type="project" value="TreeGrafter"/>
</dbReference>
<evidence type="ECO:0000256" key="14">
    <source>
        <dbReference type="ARBA" id="ARBA00047899"/>
    </source>
</evidence>
<comment type="cofactor">
    <cofactor evidence="1">
        <name>Mg(2+)</name>
        <dbReference type="ChEBI" id="CHEBI:18420"/>
    </cofactor>
</comment>
<dbReference type="PROSITE" id="PS00108">
    <property type="entry name" value="PROTEIN_KINASE_ST"/>
    <property type="match status" value="1"/>
</dbReference>
<organism evidence="20 21">
    <name type="scientific">Steinernema carpocapsae</name>
    <name type="common">Entomopathogenic nematode</name>
    <dbReference type="NCBI Taxonomy" id="34508"/>
    <lineage>
        <taxon>Eukaryota</taxon>
        <taxon>Metazoa</taxon>
        <taxon>Ecdysozoa</taxon>
        <taxon>Nematoda</taxon>
        <taxon>Chromadorea</taxon>
        <taxon>Rhabditida</taxon>
        <taxon>Tylenchina</taxon>
        <taxon>Panagrolaimomorpha</taxon>
        <taxon>Strongyloidoidea</taxon>
        <taxon>Steinernematidae</taxon>
        <taxon>Steinernema</taxon>
    </lineage>
</organism>
<dbReference type="SMART" id="SM00745">
    <property type="entry name" value="MIT"/>
    <property type="match status" value="1"/>
</dbReference>
<gene>
    <name evidence="20" type="ORF">L596_027427</name>
</gene>
<dbReference type="PANTHER" id="PTHR24348">
    <property type="entry name" value="SERINE/THREONINE-PROTEIN KINASE UNC-51-RELATED"/>
    <property type="match status" value="1"/>
</dbReference>
<keyword evidence="12" id="KW-0072">Autophagy</keyword>
<evidence type="ECO:0000256" key="10">
    <source>
        <dbReference type="ARBA" id="ARBA00022777"/>
    </source>
</evidence>
<dbReference type="GO" id="GO:0061709">
    <property type="term" value="P:reticulophagy"/>
    <property type="evidence" value="ECO:0007669"/>
    <property type="project" value="TreeGrafter"/>
</dbReference>
<dbReference type="PROSITE" id="PS00107">
    <property type="entry name" value="PROTEIN_KINASE_ATP"/>
    <property type="match status" value="1"/>
</dbReference>
<dbReference type="EC" id="2.7.11.1" evidence="3"/>
<dbReference type="SUPFAM" id="SSF116846">
    <property type="entry name" value="MIT domain"/>
    <property type="match status" value="1"/>
</dbReference>
<evidence type="ECO:0000259" key="19">
    <source>
        <dbReference type="PROSITE" id="PS50011"/>
    </source>
</evidence>
<dbReference type="Proteomes" id="UP000298663">
    <property type="component" value="Unassembled WGS sequence"/>
</dbReference>
<dbReference type="Pfam" id="PF00069">
    <property type="entry name" value="Pkinase"/>
    <property type="match status" value="1"/>
</dbReference>
<dbReference type="AlphaFoldDB" id="A0A4U5M494"/>
<dbReference type="OrthoDB" id="346907at2759"/>
<reference evidence="20 21" key="2">
    <citation type="journal article" date="2019" name="G3 (Bethesda)">
        <title>Hybrid Assembly of the Genome of the Entomopathogenic Nematode Steinernema carpocapsae Identifies the X-Chromosome.</title>
        <authorList>
            <person name="Serra L."/>
            <person name="Macchietto M."/>
            <person name="Macias-Munoz A."/>
            <person name="McGill C.J."/>
            <person name="Rodriguez I.M."/>
            <person name="Rodriguez B."/>
            <person name="Murad R."/>
            <person name="Mortazavi A."/>
        </authorList>
    </citation>
    <scope>NUCLEOTIDE SEQUENCE [LARGE SCALE GENOMIC DNA]</scope>
    <source>
        <strain evidence="20 21">ALL</strain>
    </source>
</reference>
<dbReference type="SUPFAM" id="SSF56112">
    <property type="entry name" value="Protein kinase-like (PK-like)"/>
    <property type="match status" value="1"/>
</dbReference>
<evidence type="ECO:0000256" key="8">
    <source>
        <dbReference type="ARBA" id="ARBA00022737"/>
    </source>
</evidence>
<evidence type="ECO:0000256" key="16">
    <source>
        <dbReference type="PROSITE-ProRule" id="PRU10141"/>
    </source>
</evidence>
<comment type="similarity">
    <text evidence="17">Belongs to the protein kinase superfamily.</text>
</comment>
<keyword evidence="5" id="KW-0963">Cytoplasm</keyword>
<dbReference type="InterPro" id="IPR017441">
    <property type="entry name" value="Protein_kinase_ATP_BS"/>
</dbReference>
<dbReference type="GO" id="GO:0005829">
    <property type="term" value="C:cytosol"/>
    <property type="evidence" value="ECO:0007669"/>
    <property type="project" value="TreeGrafter"/>
</dbReference>
<dbReference type="FunFam" id="3.30.200.20:FF:000042">
    <property type="entry name" value="Aurora kinase A"/>
    <property type="match status" value="1"/>
</dbReference>
<evidence type="ECO:0000256" key="17">
    <source>
        <dbReference type="RuleBase" id="RU000304"/>
    </source>
</evidence>
<protein>
    <recommendedName>
        <fullName evidence="4">Serine/threonine-protein kinase ULK3</fullName>
        <ecNumber evidence="3">2.7.11.1</ecNumber>
    </recommendedName>
    <alternativeName>
        <fullName evidence="13">Unc-51-like kinase 3</fullName>
    </alternativeName>
</protein>
<evidence type="ECO:0000256" key="13">
    <source>
        <dbReference type="ARBA" id="ARBA00032242"/>
    </source>
</evidence>
<keyword evidence="21" id="KW-1185">Reference proteome</keyword>
<keyword evidence="9 16" id="KW-0547">Nucleotide-binding</keyword>
<evidence type="ECO:0000256" key="1">
    <source>
        <dbReference type="ARBA" id="ARBA00001946"/>
    </source>
</evidence>
<dbReference type="PANTHER" id="PTHR24348:SF65">
    <property type="entry name" value="SERINE_THREONINE-PROTEIN KINASE ULK3"/>
    <property type="match status" value="1"/>
</dbReference>
<feature type="domain" description="Protein kinase" evidence="19">
    <location>
        <begin position="13"/>
        <end position="271"/>
    </location>
</feature>
<evidence type="ECO:0000256" key="3">
    <source>
        <dbReference type="ARBA" id="ARBA00012513"/>
    </source>
</evidence>
<dbReference type="InterPro" id="IPR011009">
    <property type="entry name" value="Kinase-like_dom_sf"/>
</dbReference>
<evidence type="ECO:0000256" key="11">
    <source>
        <dbReference type="ARBA" id="ARBA00022840"/>
    </source>
</evidence>
<accession>A0A4U5M494</accession>
<evidence type="ECO:0000256" key="7">
    <source>
        <dbReference type="ARBA" id="ARBA00022679"/>
    </source>
</evidence>
<dbReference type="InterPro" id="IPR045269">
    <property type="entry name" value="Atg1-like"/>
</dbReference>
<dbReference type="GO" id="GO:0005776">
    <property type="term" value="C:autophagosome"/>
    <property type="evidence" value="ECO:0007669"/>
    <property type="project" value="TreeGrafter"/>
</dbReference>
<comment type="caution">
    <text evidence="20">The sequence shown here is derived from an EMBL/GenBank/DDBJ whole genome shotgun (WGS) entry which is preliminary data.</text>
</comment>
<dbReference type="PROSITE" id="PS50011">
    <property type="entry name" value="PROTEIN_KINASE_DOM"/>
    <property type="match status" value="1"/>
</dbReference>
<dbReference type="GO" id="GO:0034727">
    <property type="term" value="P:piecemeal microautophagy of the nucleus"/>
    <property type="evidence" value="ECO:0007669"/>
    <property type="project" value="TreeGrafter"/>
</dbReference>
<dbReference type="STRING" id="34508.A0A4U5M494"/>
<evidence type="ECO:0000313" key="20">
    <source>
        <dbReference type="EMBL" id="TKR63618.1"/>
    </source>
</evidence>
<comment type="catalytic activity">
    <reaction evidence="14">
        <text>L-threonyl-[protein] + ATP = O-phospho-L-threonyl-[protein] + ADP + H(+)</text>
        <dbReference type="Rhea" id="RHEA:46608"/>
        <dbReference type="Rhea" id="RHEA-COMP:11060"/>
        <dbReference type="Rhea" id="RHEA-COMP:11605"/>
        <dbReference type="ChEBI" id="CHEBI:15378"/>
        <dbReference type="ChEBI" id="CHEBI:30013"/>
        <dbReference type="ChEBI" id="CHEBI:30616"/>
        <dbReference type="ChEBI" id="CHEBI:61977"/>
        <dbReference type="ChEBI" id="CHEBI:456216"/>
        <dbReference type="EC" id="2.7.11.1"/>
    </reaction>
</comment>
<comment type="subcellular location">
    <subcellularLocation>
        <location evidence="2">Cytoplasm</location>
    </subcellularLocation>
</comment>
<dbReference type="GO" id="GO:0004674">
    <property type="term" value="F:protein serine/threonine kinase activity"/>
    <property type="evidence" value="ECO:0007669"/>
    <property type="project" value="UniProtKB-KW"/>
</dbReference>
<dbReference type="EMBL" id="AZBU02000010">
    <property type="protein sequence ID" value="TKR63618.1"/>
    <property type="molecule type" value="Genomic_DNA"/>
</dbReference>
<dbReference type="InterPro" id="IPR007330">
    <property type="entry name" value="MIT_dom"/>
</dbReference>